<dbReference type="AlphaFoldDB" id="A0A1F4ZTN3"/>
<dbReference type="Proteomes" id="UP000176424">
    <property type="component" value="Unassembled WGS sequence"/>
</dbReference>
<keyword evidence="1" id="KW-0812">Transmembrane</keyword>
<comment type="caution">
    <text evidence="3">The sequence shown here is derived from an EMBL/GenBank/DDBJ whole genome shotgun (WGS) entry which is preliminary data.</text>
</comment>
<reference evidence="3 4" key="1">
    <citation type="journal article" date="2016" name="Nat. Commun.">
        <title>Thousands of microbial genomes shed light on interconnected biogeochemical processes in an aquifer system.</title>
        <authorList>
            <person name="Anantharaman K."/>
            <person name="Brown C.T."/>
            <person name="Hug L.A."/>
            <person name="Sharon I."/>
            <person name="Castelle C.J."/>
            <person name="Probst A.J."/>
            <person name="Thomas B.C."/>
            <person name="Singh A."/>
            <person name="Wilkins M.J."/>
            <person name="Karaoz U."/>
            <person name="Brodie E.L."/>
            <person name="Williams K.H."/>
            <person name="Hubbard S.S."/>
            <person name="Banfield J.F."/>
        </authorList>
    </citation>
    <scope>NUCLEOTIDE SEQUENCE [LARGE SCALE GENOMIC DNA]</scope>
</reference>
<proteinExistence type="predicted"/>
<dbReference type="STRING" id="1797263.A2397_04355"/>
<keyword evidence="1" id="KW-0472">Membrane</keyword>
<accession>A0A1F4ZTN3</accession>
<protein>
    <recommendedName>
        <fullName evidence="5">Alpha-galactosidase NEW3 domain-containing protein</fullName>
    </recommendedName>
</protein>
<name>A0A1F4ZTN3_9BACT</name>
<evidence type="ECO:0008006" key="5">
    <source>
        <dbReference type="Google" id="ProtNLM"/>
    </source>
</evidence>
<dbReference type="EMBL" id="MEXR01000037">
    <property type="protein sequence ID" value="OGD09186.1"/>
    <property type="molecule type" value="Genomic_DNA"/>
</dbReference>
<feature type="transmembrane region" description="Helical" evidence="1">
    <location>
        <begin position="419"/>
        <end position="444"/>
    </location>
</feature>
<evidence type="ECO:0000256" key="2">
    <source>
        <dbReference type="SAM" id="SignalP"/>
    </source>
</evidence>
<evidence type="ECO:0000313" key="3">
    <source>
        <dbReference type="EMBL" id="OGD09186.1"/>
    </source>
</evidence>
<feature type="chain" id="PRO_5009516060" description="Alpha-galactosidase NEW3 domain-containing protein" evidence="2">
    <location>
        <begin position="20"/>
        <end position="464"/>
    </location>
</feature>
<feature type="signal peptide" evidence="2">
    <location>
        <begin position="1"/>
        <end position="19"/>
    </location>
</feature>
<sequence length="464" mass="51330">MPILLAFLLLLLSVLPAKAENPKFKTSLQVNYIYTASGSSTVKQNFTVTNLTSKYLSSNYEYQVIGPLPGNLTGRDAKGPLTIQTEKLNEATTLVRVLFNDVVAGINRSLKFSLTHDGPALFQKGETREMVIPTLTDYSSVSDYSVSLIVPQSFGVLAYSSPPPTSHKADAKAKTYTYIYRDNLIENVNIQAIFGNFQSWGLRLEYEIPNADTRSRQAILLLPPDLSSQKIILNSFSPPPENVYADPAGNWLALYNIPAKTTQKVTILGQARLIFPEDFSSSVPNSSKISFSAQKQSPPEAIKPVKTELYFETFSESSPDIRLSWDKPAQIFPFLCRNTLIHIKNQGSSAIQHLPLTISSYGLNFKLEQPTVPIIPPQGTISIPLSVCATISELLDPKFLTISADNAKVTYNVPAQSILLFYVIVIVGFTLIIILAAAIAHHAWGIHFQKHPRHSHLRRQGQKS</sequence>
<organism evidence="3 4">
    <name type="scientific">Candidatus Amesbacteria bacterium RIFOXYB1_FULL_44_23</name>
    <dbReference type="NCBI Taxonomy" id="1797263"/>
    <lineage>
        <taxon>Bacteria</taxon>
        <taxon>Candidatus Amesiibacteriota</taxon>
    </lineage>
</organism>
<keyword evidence="2" id="KW-0732">Signal</keyword>
<evidence type="ECO:0000256" key="1">
    <source>
        <dbReference type="SAM" id="Phobius"/>
    </source>
</evidence>
<evidence type="ECO:0000313" key="4">
    <source>
        <dbReference type="Proteomes" id="UP000176424"/>
    </source>
</evidence>
<keyword evidence="1" id="KW-1133">Transmembrane helix</keyword>
<gene>
    <name evidence="3" type="ORF">A2397_04355</name>
</gene>